<reference evidence="3 4" key="1">
    <citation type="journal article" date="2018" name="ACS Chem. Biol.">
        <title>Ketoreductase domain dysfunction expands chemodiversity: malyngamide biosynthesis in the cyanobacterium Okeania hirsuta.</title>
        <authorList>
            <person name="Moss N.A."/>
            <person name="Leao T."/>
            <person name="Rankin M."/>
            <person name="McCullough T.M."/>
            <person name="Qu P."/>
            <person name="Korobeynikov A."/>
            <person name="Smith J.L."/>
            <person name="Gerwick L."/>
            <person name="Gerwick W.H."/>
        </authorList>
    </citation>
    <scope>NUCLEOTIDE SEQUENCE [LARGE SCALE GENOMIC DNA]</scope>
    <source>
        <strain evidence="3 4">PAB10Feb10-1</strain>
    </source>
</reference>
<evidence type="ECO:0000313" key="4">
    <source>
        <dbReference type="Proteomes" id="UP000269154"/>
    </source>
</evidence>
<comment type="caution">
    <text evidence="3">The sequence shown here is derived from an EMBL/GenBank/DDBJ whole genome shotgun (WGS) entry which is preliminary data.</text>
</comment>
<dbReference type="PROSITE" id="PS00061">
    <property type="entry name" value="ADH_SHORT"/>
    <property type="match status" value="1"/>
</dbReference>
<keyword evidence="2" id="KW-0560">Oxidoreductase</keyword>
<dbReference type="Proteomes" id="UP000269154">
    <property type="component" value="Unassembled WGS sequence"/>
</dbReference>
<dbReference type="FunFam" id="3.40.50.720:FF:000084">
    <property type="entry name" value="Short-chain dehydrogenase reductase"/>
    <property type="match status" value="1"/>
</dbReference>
<dbReference type="Gene3D" id="3.40.50.720">
    <property type="entry name" value="NAD(P)-binding Rossmann-like Domain"/>
    <property type="match status" value="1"/>
</dbReference>
<dbReference type="Pfam" id="PF13561">
    <property type="entry name" value="adh_short_C2"/>
    <property type="match status" value="1"/>
</dbReference>
<dbReference type="PANTHER" id="PTHR24321:SF8">
    <property type="entry name" value="ESTRADIOL 17-BETA-DEHYDROGENASE 8-RELATED"/>
    <property type="match status" value="1"/>
</dbReference>
<dbReference type="EMBL" id="RCBY01000046">
    <property type="protein sequence ID" value="RQH45438.1"/>
    <property type="molecule type" value="Genomic_DNA"/>
</dbReference>
<accession>A0A3N6PWG5</accession>
<keyword evidence="4" id="KW-1185">Reference proteome</keyword>
<dbReference type="AlphaFoldDB" id="A0A3N6PWG5"/>
<dbReference type="InterPro" id="IPR002347">
    <property type="entry name" value="SDR_fam"/>
</dbReference>
<organism evidence="3 4">
    <name type="scientific">Okeania hirsuta</name>
    <dbReference type="NCBI Taxonomy" id="1458930"/>
    <lineage>
        <taxon>Bacteria</taxon>
        <taxon>Bacillati</taxon>
        <taxon>Cyanobacteriota</taxon>
        <taxon>Cyanophyceae</taxon>
        <taxon>Oscillatoriophycideae</taxon>
        <taxon>Oscillatoriales</taxon>
        <taxon>Microcoleaceae</taxon>
        <taxon>Okeania</taxon>
    </lineage>
</organism>
<dbReference type="CDD" id="cd05233">
    <property type="entry name" value="SDR_c"/>
    <property type="match status" value="1"/>
</dbReference>
<proteinExistence type="inferred from homology"/>
<dbReference type="InterPro" id="IPR036291">
    <property type="entry name" value="NAD(P)-bd_dom_sf"/>
</dbReference>
<dbReference type="PANTHER" id="PTHR24321">
    <property type="entry name" value="DEHYDROGENASES, SHORT CHAIN"/>
    <property type="match status" value="1"/>
</dbReference>
<name>A0A3N6PWG5_9CYAN</name>
<dbReference type="OrthoDB" id="9803333at2"/>
<gene>
    <name evidence="3" type="ORF">D5R40_10620</name>
</gene>
<protein>
    <submittedName>
        <fullName evidence="3">SDR family oxidoreductase</fullName>
    </submittedName>
</protein>
<evidence type="ECO:0000256" key="1">
    <source>
        <dbReference type="ARBA" id="ARBA00006484"/>
    </source>
</evidence>
<dbReference type="PRINTS" id="PR00080">
    <property type="entry name" value="SDRFAMILY"/>
</dbReference>
<evidence type="ECO:0000313" key="3">
    <source>
        <dbReference type="EMBL" id="RQH45438.1"/>
    </source>
</evidence>
<dbReference type="GO" id="GO:0016491">
    <property type="term" value="F:oxidoreductase activity"/>
    <property type="evidence" value="ECO:0007669"/>
    <property type="project" value="UniProtKB-KW"/>
</dbReference>
<comment type="similarity">
    <text evidence="1">Belongs to the short-chain dehydrogenases/reductases (SDR) family.</text>
</comment>
<dbReference type="RefSeq" id="WP_124143325.1">
    <property type="nucleotide sequence ID" value="NZ_CAWOKI010000332.1"/>
</dbReference>
<dbReference type="InterPro" id="IPR020904">
    <property type="entry name" value="Sc_DH/Rdtase_CS"/>
</dbReference>
<dbReference type="SUPFAM" id="SSF51735">
    <property type="entry name" value="NAD(P)-binding Rossmann-fold domains"/>
    <property type="match status" value="1"/>
</dbReference>
<dbReference type="PRINTS" id="PR00081">
    <property type="entry name" value="GDHRDH"/>
</dbReference>
<evidence type="ECO:0000256" key="2">
    <source>
        <dbReference type="ARBA" id="ARBA00023002"/>
    </source>
</evidence>
<sequence>MNPIYQDLKEKHILITGGSNGIGEALTKTFAEQAAEVTILDKDYERGLKVAEECQQYHCKVNVYGIDLTDSEALTETLAKVKKDKPVVNVLINNAGYDPRCNLLEMSAQQWNDLFQLNVVHYFITCRELLPEMINAGGGSIIMTSSHLVWIAKPDMVAYNATKAAIVGMVRTLAEAVGKHHIRVNSVAPGWIMTERQLQQWVTPEAKHKTVHELQSIPIELTPQELVGTYLFLASDTSRAITRQTIVVDAGYAQT</sequence>